<sequence length="613" mass="72102">MILQFVTPYPSEILYSVLGRYHIRSGNIFWKHTLEDLFGKRTVSASTDLPSGIHALIERLPENTTISEKVLIENHTMFPFYTAFLPQEKGNSIYKAMLSNDGKAIYMQAGIMASSIKQNKHFKYCSVCFKEDLHQYGELYWYRQHQLPGNLVCLKHGVWLENSDVSINHSNKHSYILPTPSNCNLMKANSADDNVLRQYKQFLPQAEGILSGGFKYISFSYLTDFYRKHLIEAGFATLKGRVYQKRLLNAFRNYYSIEFLKNINVGVESTELWLASITRKHRKAFHPYYHILLLNFLGLDVNDVFRETSLEFEPFGKPNWPCLNAVCPGYKKDVIQEVKIRCCETTKQPIGRFCCKNCGFTYTRKGKESKTEDRFIFTRIMDYGFLWKKELRSLLEQKLSNREIARRLKVDPNTVIKYANKETNEFKSKETTHSNKTESLEQNRQIWLQLQQEHPNLSKTELRNQNPATYASLYRNDREWLHNHSPKLRSRKCENNRVDWENRDHEMLVMVKKATRELRNRDGKPKRITVKSIGDAIGERALLERHLDKMPKTNAFINDVWESDQAFRIRRVQHVIKEMHEDGELIKTWKVLRKAGIKTDFYNEVKERIDFSL</sequence>
<reference evidence="1" key="1">
    <citation type="submission" date="2024-03" db="EMBL/GenBank/DDBJ databases">
        <title>Human intestinal bacterial collection.</title>
        <authorList>
            <person name="Pauvert C."/>
            <person name="Hitch T.C.A."/>
            <person name="Clavel T."/>
        </authorList>
    </citation>
    <scope>NUCLEOTIDE SEQUENCE</scope>
    <source>
        <strain evidence="1">CLA-AA-H227</strain>
    </source>
</reference>
<accession>A0ACC6SH24</accession>
<dbReference type="Proteomes" id="UP001439875">
    <property type="component" value="Unassembled WGS sequence"/>
</dbReference>
<keyword evidence="2" id="KW-1185">Reference proteome</keyword>
<proteinExistence type="predicted"/>
<organism evidence="1 2">
    <name type="scientific">Robertmurraya yapensis</name>
    <name type="common">ex Hitch et al 2024</name>
    <dbReference type="NCBI Taxonomy" id="3133160"/>
    <lineage>
        <taxon>Bacteria</taxon>
        <taxon>Bacillati</taxon>
        <taxon>Bacillota</taxon>
        <taxon>Bacilli</taxon>
        <taxon>Bacillales</taxon>
        <taxon>Bacillaceae</taxon>
        <taxon>Robertmurraya</taxon>
    </lineage>
</organism>
<evidence type="ECO:0000313" key="2">
    <source>
        <dbReference type="Proteomes" id="UP001439875"/>
    </source>
</evidence>
<comment type="caution">
    <text evidence="1">The sequence shown here is derived from an EMBL/GenBank/DDBJ whole genome shotgun (WGS) entry which is preliminary data.</text>
</comment>
<gene>
    <name evidence="1" type="ORF">WMO40_22400</name>
</gene>
<protein>
    <submittedName>
        <fullName evidence="1">TnsD family transposase</fullName>
    </submittedName>
</protein>
<name>A0ACC6SH24_9BACI</name>
<evidence type="ECO:0000313" key="1">
    <source>
        <dbReference type="EMBL" id="MEQ2529426.1"/>
    </source>
</evidence>
<dbReference type="EMBL" id="JBBMEW010000035">
    <property type="protein sequence ID" value="MEQ2529426.1"/>
    <property type="molecule type" value="Genomic_DNA"/>
</dbReference>